<sequence>MNIPIIKNKKLINKKNNIKQIIILKRLFVIFMFKSYPNININ</sequence>
<reference evidence="1" key="1">
    <citation type="journal article" date="2020" name="Nature">
        <title>Giant virus diversity and host interactions through global metagenomics.</title>
        <authorList>
            <person name="Schulz F."/>
            <person name="Roux S."/>
            <person name="Paez-Espino D."/>
            <person name="Jungbluth S."/>
            <person name="Walsh D.A."/>
            <person name="Denef V.J."/>
            <person name="McMahon K.D."/>
            <person name="Konstantinidis K.T."/>
            <person name="Eloe-Fadrosh E.A."/>
            <person name="Kyrpides N.C."/>
            <person name="Woyke T."/>
        </authorList>
    </citation>
    <scope>NUCLEOTIDE SEQUENCE</scope>
    <source>
        <strain evidence="1">GVMAG-M-3300023174-130</strain>
    </source>
</reference>
<name>A0A6C0D7Z7_9ZZZZ</name>
<organism evidence="1">
    <name type="scientific">viral metagenome</name>
    <dbReference type="NCBI Taxonomy" id="1070528"/>
    <lineage>
        <taxon>unclassified sequences</taxon>
        <taxon>metagenomes</taxon>
        <taxon>organismal metagenomes</taxon>
    </lineage>
</organism>
<evidence type="ECO:0000313" key="1">
    <source>
        <dbReference type="EMBL" id="QHT12637.1"/>
    </source>
</evidence>
<proteinExistence type="predicted"/>
<accession>A0A6C0D7Z7</accession>
<dbReference type="EMBL" id="MN739549">
    <property type="protein sequence ID" value="QHT12637.1"/>
    <property type="molecule type" value="Genomic_DNA"/>
</dbReference>
<protein>
    <submittedName>
        <fullName evidence="1">Uncharacterized protein</fullName>
    </submittedName>
</protein>
<dbReference type="AlphaFoldDB" id="A0A6C0D7Z7"/>